<organism evidence="8 9">
    <name type="scientific">Kingdonia uniflora</name>
    <dbReference type="NCBI Taxonomy" id="39325"/>
    <lineage>
        <taxon>Eukaryota</taxon>
        <taxon>Viridiplantae</taxon>
        <taxon>Streptophyta</taxon>
        <taxon>Embryophyta</taxon>
        <taxon>Tracheophyta</taxon>
        <taxon>Spermatophyta</taxon>
        <taxon>Magnoliopsida</taxon>
        <taxon>Ranunculales</taxon>
        <taxon>Circaeasteraceae</taxon>
        <taxon>Kingdonia</taxon>
    </lineage>
</organism>
<gene>
    <name evidence="8" type="ORF">GIB67_031195</name>
</gene>
<dbReference type="InterPro" id="IPR001611">
    <property type="entry name" value="Leu-rich_rpt"/>
</dbReference>
<dbReference type="PANTHER" id="PTHR48063:SF98">
    <property type="entry name" value="LRR RECEPTOR-LIKE SERINE_THREONINE-PROTEIN KINASE FLS2"/>
    <property type="match status" value="1"/>
</dbReference>
<accession>A0A7J7NKY2</accession>
<comment type="subcellular location">
    <subcellularLocation>
        <location evidence="1">Membrane</location>
        <topology evidence="1">Single-pass type I membrane protein</topology>
    </subcellularLocation>
</comment>
<proteinExistence type="predicted"/>
<dbReference type="PANTHER" id="PTHR48063">
    <property type="entry name" value="LRR RECEPTOR-LIKE KINASE"/>
    <property type="match status" value="1"/>
</dbReference>
<dbReference type="InterPro" id="IPR032675">
    <property type="entry name" value="LRR_dom_sf"/>
</dbReference>
<keyword evidence="6" id="KW-0325">Glycoprotein</keyword>
<dbReference type="SUPFAM" id="SSF52058">
    <property type="entry name" value="L domain-like"/>
    <property type="match status" value="1"/>
</dbReference>
<dbReference type="OrthoDB" id="1433096at2759"/>
<reference evidence="8 9" key="1">
    <citation type="journal article" date="2020" name="IScience">
        <title>Genome Sequencing of the Endangered Kingdonia uniflora (Circaeasteraceae, Ranunculales) Reveals Potential Mechanisms of Evolutionary Specialization.</title>
        <authorList>
            <person name="Sun Y."/>
            <person name="Deng T."/>
            <person name="Zhang A."/>
            <person name="Moore M.J."/>
            <person name="Landis J.B."/>
            <person name="Lin N."/>
            <person name="Zhang H."/>
            <person name="Zhang X."/>
            <person name="Huang J."/>
            <person name="Zhang X."/>
            <person name="Sun H."/>
            <person name="Wang H."/>
        </authorList>
    </citation>
    <scope>NUCLEOTIDE SEQUENCE [LARGE SCALE GENOMIC DNA]</scope>
    <source>
        <strain evidence="8">TB1705</strain>
        <tissue evidence="8">Leaf</tissue>
    </source>
</reference>
<evidence type="ECO:0000256" key="1">
    <source>
        <dbReference type="ARBA" id="ARBA00004479"/>
    </source>
</evidence>
<name>A0A7J7NKY2_9MAGN</name>
<dbReference type="AlphaFoldDB" id="A0A7J7NKY2"/>
<feature type="transmembrane region" description="Helical" evidence="7">
    <location>
        <begin position="98"/>
        <end position="120"/>
    </location>
</feature>
<evidence type="ECO:0000256" key="7">
    <source>
        <dbReference type="SAM" id="Phobius"/>
    </source>
</evidence>
<dbReference type="EMBL" id="JACGCM010000723">
    <property type="protein sequence ID" value="KAF6167612.1"/>
    <property type="molecule type" value="Genomic_DNA"/>
</dbReference>
<keyword evidence="4 7" id="KW-1133">Transmembrane helix</keyword>
<dbReference type="GO" id="GO:0016020">
    <property type="term" value="C:membrane"/>
    <property type="evidence" value="ECO:0007669"/>
    <property type="project" value="UniProtKB-SubCell"/>
</dbReference>
<dbReference type="Pfam" id="PF00560">
    <property type="entry name" value="LRR_1"/>
    <property type="match status" value="2"/>
</dbReference>
<evidence type="ECO:0000313" key="8">
    <source>
        <dbReference type="EMBL" id="KAF6167612.1"/>
    </source>
</evidence>
<evidence type="ECO:0000256" key="6">
    <source>
        <dbReference type="ARBA" id="ARBA00023180"/>
    </source>
</evidence>
<evidence type="ECO:0000313" key="9">
    <source>
        <dbReference type="Proteomes" id="UP000541444"/>
    </source>
</evidence>
<sequence length="140" mass="15984">MGSITSMESLDLSANHLSGEIPLSIPYLTFLGFLNLSYNSLSGKIPTITQLQSFNESGYNGNLDMCGPPLRKKYTKDEAPSDHNDGEVDDGEKYWIEWFYVSMAPGFVVGFCGFYVILVFKRSWRIALFRFIKDYTYKLF</sequence>
<keyword evidence="2 7" id="KW-0812">Transmembrane</keyword>
<dbReference type="InterPro" id="IPR046956">
    <property type="entry name" value="RLP23-like"/>
</dbReference>
<keyword evidence="5 7" id="KW-0472">Membrane</keyword>
<evidence type="ECO:0000256" key="4">
    <source>
        <dbReference type="ARBA" id="ARBA00022989"/>
    </source>
</evidence>
<evidence type="ECO:0000256" key="5">
    <source>
        <dbReference type="ARBA" id="ARBA00023136"/>
    </source>
</evidence>
<protein>
    <submittedName>
        <fullName evidence="8">Uncharacterized protein</fullName>
    </submittedName>
</protein>
<keyword evidence="3" id="KW-0732">Signal</keyword>
<evidence type="ECO:0000256" key="3">
    <source>
        <dbReference type="ARBA" id="ARBA00022729"/>
    </source>
</evidence>
<dbReference type="Gene3D" id="3.80.10.10">
    <property type="entry name" value="Ribonuclease Inhibitor"/>
    <property type="match status" value="1"/>
</dbReference>
<evidence type="ECO:0000256" key="2">
    <source>
        <dbReference type="ARBA" id="ARBA00022692"/>
    </source>
</evidence>
<comment type="caution">
    <text evidence="8">The sequence shown here is derived from an EMBL/GenBank/DDBJ whole genome shotgun (WGS) entry which is preliminary data.</text>
</comment>
<dbReference type="Proteomes" id="UP000541444">
    <property type="component" value="Unassembled WGS sequence"/>
</dbReference>
<keyword evidence="9" id="KW-1185">Reference proteome</keyword>